<comment type="similarity">
    <text evidence="1 7">Belongs to the TRAFAC class TrmE-Era-EngA-EngB-Septin-like GTPase superfamily. TrmE GTPase family.</text>
</comment>
<dbReference type="NCBIfam" id="TIGR00231">
    <property type="entry name" value="small_GTP"/>
    <property type="match status" value="1"/>
</dbReference>
<dbReference type="Gene3D" id="3.30.1360.120">
    <property type="entry name" value="Probable tRNA modification gtpase trme, domain 1"/>
    <property type="match status" value="1"/>
</dbReference>
<comment type="subcellular location">
    <subcellularLocation>
        <location evidence="7">Cytoplasm</location>
    </subcellularLocation>
</comment>
<dbReference type="CDD" id="cd14858">
    <property type="entry name" value="TrmE_N"/>
    <property type="match status" value="1"/>
</dbReference>
<feature type="binding site" evidence="7">
    <location>
        <begin position="247"/>
        <end position="253"/>
    </location>
    <ligand>
        <name>GTP</name>
        <dbReference type="ChEBI" id="CHEBI:37565"/>
    </ligand>
</feature>
<dbReference type="InterPro" id="IPR027368">
    <property type="entry name" value="MnmE_dom2"/>
</dbReference>
<keyword evidence="6 7" id="KW-0342">GTP-binding</keyword>
<dbReference type="GO" id="GO:0030488">
    <property type="term" value="P:tRNA methylation"/>
    <property type="evidence" value="ECO:0007669"/>
    <property type="project" value="TreeGrafter"/>
</dbReference>
<dbReference type="Gene3D" id="3.40.50.300">
    <property type="entry name" value="P-loop containing nucleotide triphosphate hydrolases"/>
    <property type="match status" value="1"/>
</dbReference>
<dbReference type="EMBL" id="FZOS01000013">
    <property type="protein sequence ID" value="SNS72114.1"/>
    <property type="molecule type" value="Genomic_DNA"/>
</dbReference>
<feature type="binding site" evidence="7">
    <location>
        <position position="249"/>
    </location>
    <ligand>
        <name>K(+)</name>
        <dbReference type="ChEBI" id="CHEBI:29103"/>
    </ligand>
</feature>
<evidence type="ECO:0000259" key="8">
    <source>
        <dbReference type="PROSITE" id="PS51709"/>
    </source>
</evidence>
<dbReference type="SUPFAM" id="SSF52540">
    <property type="entry name" value="P-loop containing nucleoside triphosphate hydrolases"/>
    <property type="match status" value="1"/>
</dbReference>
<evidence type="ECO:0000256" key="7">
    <source>
        <dbReference type="HAMAP-Rule" id="MF_00379"/>
    </source>
</evidence>
<dbReference type="Gene3D" id="1.20.120.430">
    <property type="entry name" value="tRNA modification GTPase MnmE domain 2"/>
    <property type="match status" value="1"/>
</dbReference>
<keyword evidence="7" id="KW-0460">Magnesium</keyword>
<evidence type="ECO:0000256" key="5">
    <source>
        <dbReference type="ARBA" id="ARBA00022958"/>
    </source>
</evidence>
<proteinExistence type="inferred from homology"/>
<evidence type="ECO:0000256" key="6">
    <source>
        <dbReference type="ARBA" id="ARBA00023134"/>
    </source>
</evidence>
<feature type="binding site" evidence="7">
    <location>
        <position position="247"/>
    </location>
    <ligand>
        <name>K(+)</name>
        <dbReference type="ChEBI" id="CHEBI:29103"/>
    </ligand>
</feature>
<dbReference type="SUPFAM" id="SSF116878">
    <property type="entry name" value="TrmE connector domain"/>
    <property type="match status" value="1"/>
</dbReference>
<dbReference type="CDD" id="cd04164">
    <property type="entry name" value="trmE"/>
    <property type="match status" value="1"/>
</dbReference>
<dbReference type="GO" id="GO:0003924">
    <property type="term" value="F:GTPase activity"/>
    <property type="evidence" value="ECO:0007669"/>
    <property type="project" value="UniProtKB-UniRule"/>
</dbReference>
<comment type="cofactor">
    <cofactor evidence="7">
        <name>K(+)</name>
        <dbReference type="ChEBI" id="CHEBI:29103"/>
    </cofactor>
    <text evidence="7">Binds 1 potassium ion per subunit.</text>
</comment>
<dbReference type="SUPFAM" id="SSF103025">
    <property type="entry name" value="Folate-binding domain"/>
    <property type="match status" value="1"/>
</dbReference>
<dbReference type="InterPro" id="IPR004520">
    <property type="entry name" value="GTPase_MnmE"/>
</dbReference>
<feature type="binding site" evidence="7">
    <location>
        <position position="228"/>
    </location>
    <ligand>
        <name>K(+)</name>
        <dbReference type="ChEBI" id="CHEBI:29103"/>
    </ligand>
</feature>
<dbReference type="InterPro" id="IPR006073">
    <property type="entry name" value="GTP-bd"/>
</dbReference>
<reference evidence="10" key="1">
    <citation type="submission" date="2017-06" db="EMBL/GenBank/DDBJ databases">
        <authorList>
            <person name="Varghese N."/>
            <person name="Submissions S."/>
        </authorList>
    </citation>
    <scope>NUCLEOTIDE SEQUENCE [LARGE SCALE GENOMIC DNA]</scope>
    <source>
        <strain evidence="10">LNB2</strain>
    </source>
</reference>
<dbReference type="Proteomes" id="UP000198281">
    <property type="component" value="Unassembled WGS sequence"/>
</dbReference>
<feature type="binding site" evidence="7">
    <location>
        <position position="253"/>
    </location>
    <ligand>
        <name>Mg(2+)</name>
        <dbReference type="ChEBI" id="CHEBI:18420"/>
    </ligand>
</feature>
<feature type="domain" description="TrmE-type G" evidence="8">
    <location>
        <begin position="218"/>
        <end position="356"/>
    </location>
</feature>
<dbReference type="AlphaFoldDB" id="A0A239GVN6"/>
<evidence type="ECO:0000313" key="10">
    <source>
        <dbReference type="Proteomes" id="UP000198281"/>
    </source>
</evidence>
<dbReference type="Pfam" id="PF01926">
    <property type="entry name" value="MMR_HSR1"/>
    <property type="match status" value="1"/>
</dbReference>
<feature type="binding site" evidence="7">
    <location>
        <position position="252"/>
    </location>
    <ligand>
        <name>K(+)</name>
        <dbReference type="ChEBI" id="CHEBI:29103"/>
    </ligand>
</feature>
<keyword evidence="7" id="KW-0479">Metal-binding</keyword>
<keyword evidence="7" id="KW-0963">Cytoplasm</keyword>
<name>A0A239GVN6_9SPHN</name>
<dbReference type="RefSeq" id="WP_089220016.1">
    <property type="nucleotide sequence ID" value="NZ_FZOS01000013.1"/>
</dbReference>
<dbReference type="InterPro" id="IPR027266">
    <property type="entry name" value="TrmE/GcvT-like"/>
</dbReference>
<dbReference type="Pfam" id="PF10396">
    <property type="entry name" value="TrmE_N"/>
    <property type="match status" value="1"/>
</dbReference>
<keyword evidence="3 7" id="KW-0547">Nucleotide-binding</keyword>
<keyword evidence="10" id="KW-1185">Reference proteome</keyword>
<evidence type="ECO:0000256" key="2">
    <source>
        <dbReference type="ARBA" id="ARBA00022694"/>
    </source>
</evidence>
<evidence type="ECO:0000256" key="3">
    <source>
        <dbReference type="ARBA" id="ARBA00022741"/>
    </source>
</evidence>
<feature type="binding site" evidence="7">
    <location>
        <begin position="228"/>
        <end position="233"/>
    </location>
    <ligand>
        <name>GTP</name>
        <dbReference type="ChEBI" id="CHEBI:37565"/>
    </ligand>
</feature>
<dbReference type="GO" id="GO:0002098">
    <property type="term" value="P:tRNA wobble uridine modification"/>
    <property type="evidence" value="ECO:0007669"/>
    <property type="project" value="TreeGrafter"/>
</dbReference>
<feature type="binding site" evidence="7">
    <location>
        <position position="232"/>
    </location>
    <ligand>
        <name>Mg(2+)</name>
        <dbReference type="ChEBI" id="CHEBI:18420"/>
    </ligand>
</feature>
<dbReference type="InterPro" id="IPR005225">
    <property type="entry name" value="Small_GTP-bd"/>
</dbReference>
<dbReference type="EC" id="3.6.-.-" evidence="7"/>
<evidence type="ECO:0000256" key="4">
    <source>
        <dbReference type="ARBA" id="ARBA00022801"/>
    </source>
</evidence>
<dbReference type="Pfam" id="PF12631">
    <property type="entry name" value="MnmE_helical"/>
    <property type="match status" value="1"/>
</dbReference>
<accession>A0A239GVN6</accession>
<dbReference type="InterPro" id="IPR018948">
    <property type="entry name" value="GTP-bd_TrmE_N"/>
</dbReference>
<protein>
    <recommendedName>
        <fullName evidence="7">tRNA modification GTPase MnmE</fullName>
        <ecNumber evidence="7">3.6.-.-</ecNumber>
    </recommendedName>
</protein>
<keyword evidence="2 7" id="KW-0819">tRNA processing</keyword>
<dbReference type="InterPro" id="IPR025867">
    <property type="entry name" value="MnmE_helical"/>
</dbReference>
<dbReference type="FunFam" id="3.30.1360.120:FF:000007">
    <property type="entry name" value="tRNA modification GTPase GTPBP3, mitochondrial"/>
    <property type="match status" value="1"/>
</dbReference>
<dbReference type="InterPro" id="IPR027417">
    <property type="entry name" value="P-loop_NTPase"/>
</dbReference>
<feature type="binding site" evidence="7">
    <location>
        <begin position="272"/>
        <end position="275"/>
    </location>
    <ligand>
        <name>GTP</name>
        <dbReference type="ChEBI" id="CHEBI:37565"/>
    </ligand>
</feature>
<dbReference type="InterPro" id="IPR031168">
    <property type="entry name" value="G_TrmE"/>
</dbReference>
<dbReference type="OrthoDB" id="9805918at2"/>
<dbReference type="PANTHER" id="PTHR42714">
    <property type="entry name" value="TRNA MODIFICATION GTPASE GTPBP3"/>
    <property type="match status" value="1"/>
</dbReference>
<comment type="function">
    <text evidence="7">Exhibits a very high intrinsic GTPase hydrolysis rate. Involved in the addition of a carboxymethylaminomethyl (cmnm) group at the wobble position (U34) of certain tRNAs, forming tRNA-cmnm(5)s(2)U34.</text>
</comment>
<dbReference type="GO" id="GO:0005737">
    <property type="term" value="C:cytoplasm"/>
    <property type="evidence" value="ECO:0007669"/>
    <property type="project" value="UniProtKB-SubCell"/>
</dbReference>
<dbReference type="PROSITE" id="PS51709">
    <property type="entry name" value="G_TRME"/>
    <property type="match status" value="1"/>
</dbReference>
<gene>
    <name evidence="7" type="primary">mnmE</name>
    <name evidence="7" type="synonym">trmE</name>
    <name evidence="9" type="ORF">SAMN06295912_11382</name>
</gene>
<dbReference type="GO" id="GO:0046872">
    <property type="term" value="F:metal ion binding"/>
    <property type="evidence" value="ECO:0007669"/>
    <property type="project" value="UniProtKB-KW"/>
</dbReference>
<keyword evidence="4 7" id="KW-0378">Hydrolase</keyword>
<evidence type="ECO:0000256" key="1">
    <source>
        <dbReference type="ARBA" id="ARBA00011043"/>
    </source>
</evidence>
<keyword evidence="5 7" id="KW-0630">Potassium</keyword>
<dbReference type="HAMAP" id="MF_00379">
    <property type="entry name" value="GTPase_MnmE"/>
    <property type="match status" value="1"/>
</dbReference>
<comment type="subunit">
    <text evidence="7">Homodimer. Heterotetramer of two MnmE and two MnmG subunits.</text>
</comment>
<sequence length="428" mass="44768">MTDRRDDTIFALSSGAPPAAIGIIRISGPAAAAALAAMAGGLPRPRQAALRWLVDPADGARLDHALALWFPGPGTATGEDLAELHVHGGRAVIDRVLGALSGMAGLRAARAGEFTRRAFANGAIDLAEAEGLADLLAAETEAQRRNALALMGGVLSQKVDAWQHRILEASARIEAILDFGDEDDVEGDDARPRAIADEVAVEIAELLAAPPAERLRDGVRVVLAGPPNAGKSTLFNALAGRDAAIVTDIPGTTRDVLEAPVALDGWPLLLIDTAGLRDGDDPVERIGIARASRAVEEADILLWLGRPEDAPDLPATLRVAARCDVAVPGADTDIAVSAVTGQGMGDLRRAIAERAARLLPRESEIALNLRQRDALVDALDGLRLGKGQEALLFAEGLRIARAALDRVTGRAGIEDMLDGLFGRFCIGK</sequence>
<dbReference type="PANTHER" id="PTHR42714:SF2">
    <property type="entry name" value="TRNA MODIFICATION GTPASE GTPBP3, MITOCHONDRIAL"/>
    <property type="match status" value="1"/>
</dbReference>
<dbReference type="GO" id="GO:0005525">
    <property type="term" value="F:GTP binding"/>
    <property type="evidence" value="ECO:0007669"/>
    <property type="project" value="UniProtKB-UniRule"/>
</dbReference>
<dbReference type="NCBIfam" id="NF003661">
    <property type="entry name" value="PRK05291.1-3"/>
    <property type="match status" value="1"/>
</dbReference>
<evidence type="ECO:0000313" key="9">
    <source>
        <dbReference type="EMBL" id="SNS72114.1"/>
    </source>
</evidence>
<comment type="caution">
    <text evidence="7">Lacks conserved residue(s) required for the propagation of feature annotation.</text>
</comment>
<organism evidence="9 10">
    <name type="scientific">Edaphosphingomonas laterariae</name>
    <dbReference type="NCBI Taxonomy" id="861865"/>
    <lineage>
        <taxon>Bacteria</taxon>
        <taxon>Pseudomonadati</taxon>
        <taxon>Pseudomonadota</taxon>
        <taxon>Alphaproteobacteria</taxon>
        <taxon>Sphingomonadales</taxon>
        <taxon>Rhizorhabdaceae</taxon>
        <taxon>Edaphosphingomonas</taxon>
    </lineage>
</organism>